<evidence type="ECO:0000256" key="10">
    <source>
        <dbReference type="SAM" id="MobiDB-lite"/>
    </source>
</evidence>
<evidence type="ECO:0000256" key="7">
    <source>
        <dbReference type="ARBA" id="ARBA00023170"/>
    </source>
</evidence>
<dbReference type="AlphaFoldDB" id="A0A0L0G3Q1"/>
<feature type="signal peptide" evidence="12">
    <location>
        <begin position="1"/>
        <end position="18"/>
    </location>
</feature>
<dbReference type="GO" id="GO:0004930">
    <property type="term" value="F:G protein-coupled receptor activity"/>
    <property type="evidence" value="ECO:0007669"/>
    <property type="project" value="UniProtKB-KW"/>
</dbReference>
<comment type="subcellular location">
    <subcellularLocation>
        <location evidence="1">Cell membrane</location>
        <topology evidence="1">Multi-pass membrane protein</topology>
    </subcellularLocation>
</comment>
<feature type="compositionally biased region" description="Polar residues" evidence="10">
    <location>
        <begin position="826"/>
        <end position="840"/>
    </location>
</feature>
<feature type="domain" description="G-protein coupled receptors family 3 profile" evidence="13">
    <location>
        <begin position="482"/>
        <end position="741"/>
    </location>
</feature>
<dbReference type="OrthoDB" id="2158641at2759"/>
<evidence type="ECO:0000256" key="6">
    <source>
        <dbReference type="ARBA" id="ARBA00023136"/>
    </source>
</evidence>
<proteinExistence type="predicted"/>
<dbReference type="GeneID" id="25905389"/>
<keyword evidence="9" id="KW-0807">Transducer</keyword>
<dbReference type="Proteomes" id="UP000054560">
    <property type="component" value="Unassembled WGS sequence"/>
</dbReference>
<feature type="transmembrane region" description="Helical" evidence="11">
    <location>
        <begin position="697"/>
        <end position="719"/>
    </location>
</feature>
<dbReference type="PANTHER" id="PTHR32546:SF26">
    <property type="entry name" value="SMOG, ISOFORM D"/>
    <property type="match status" value="1"/>
</dbReference>
<evidence type="ECO:0000256" key="9">
    <source>
        <dbReference type="ARBA" id="ARBA00023224"/>
    </source>
</evidence>
<evidence type="ECO:0000256" key="5">
    <source>
        <dbReference type="ARBA" id="ARBA00023040"/>
    </source>
</evidence>
<keyword evidence="2" id="KW-1003">Cell membrane</keyword>
<dbReference type="InterPro" id="IPR043458">
    <property type="entry name" value="GPR158/179"/>
</dbReference>
<feature type="compositionally biased region" description="Polar residues" evidence="10">
    <location>
        <begin position="752"/>
        <end position="762"/>
    </location>
</feature>
<dbReference type="PRINTS" id="PR00248">
    <property type="entry name" value="GPCRMGR"/>
</dbReference>
<reference evidence="14 15" key="1">
    <citation type="submission" date="2011-02" db="EMBL/GenBank/DDBJ databases">
        <title>The Genome Sequence of Sphaeroforma arctica JP610.</title>
        <authorList>
            <consortium name="The Broad Institute Genome Sequencing Platform"/>
            <person name="Russ C."/>
            <person name="Cuomo C."/>
            <person name="Young S.K."/>
            <person name="Zeng Q."/>
            <person name="Gargeya S."/>
            <person name="Alvarado L."/>
            <person name="Berlin A."/>
            <person name="Chapman S.B."/>
            <person name="Chen Z."/>
            <person name="Freedman E."/>
            <person name="Gellesch M."/>
            <person name="Goldberg J."/>
            <person name="Griggs A."/>
            <person name="Gujja S."/>
            <person name="Heilman E."/>
            <person name="Heiman D."/>
            <person name="Howarth C."/>
            <person name="Mehta T."/>
            <person name="Neiman D."/>
            <person name="Pearson M."/>
            <person name="Roberts A."/>
            <person name="Saif S."/>
            <person name="Shea T."/>
            <person name="Shenoy N."/>
            <person name="Sisk P."/>
            <person name="Stolte C."/>
            <person name="Sykes S."/>
            <person name="White J."/>
            <person name="Yandava C."/>
            <person name="Burger G."/>
            <person name="Gray M.W."/>
            <person name="Holland P.W.H."/>
            <person name="King N."/>
            <person name="Lang F.B.F."/>
            <person name="Roger A.J."/>
            <person name="Ruiz-Trillo I."/>
            <person name="Haas B."/>
            <person name="Nusbaum C."/>
            <person name="Birren B."/>
        </authorList>
    </citation>
    <scope>NUCLEOTIDE SEQUENCE [LARGE SCALE GENOMIC DNA]</scope>
    <source>
        <strain evidence="14 15">JP610</strain>
    </source>
</reference>
<evidence type="ECO:0000256" key="12">
    <source>
        <dbReference type="SAM" id="SignalP"/>
    </source>
</evidence>
<dbReference type="GO" id="GO:0005886">
    <property type="term" value="C:plasma membrane"/>
    <property type="evidence" value="ECO:0007669"/>
    <property type="project" value="UniProtKB-SubCell"/>
</dbReference>
<evidence type="ECO:0000256" key="3">
    <source>
        <dbReference type="ARBA" id="ARBA00022692"/>
    </source>
</evidence>
<keyword evidence="4 11" id="KW-1133">Transmembrane helix</keyword>
<dbReference type="EMBL" id="KQ241887">
    <property type="protein sequence ID" value="KNC82838.1"/>
    <property type="molecule type" value="Genomic_DNA"/>
</dbReference>
<name>A0A0L0G3Q1_9EUKA</name>
<keyword evidence="7" id="KW-0675">Receptor</keyword>
<feature type="region of interest" description="Disordered" evidence="10">
    <location>
        <begin position="744"/>
        <end position="773"/>
    </location>
</feature>
<accession>A0A0L0G3Q1</accession>
<keyword evidence="12" id="KW-0732">Signal</keyword>
<keyword evidence="5" id="KW-0297">G-protein coupled receptor</keyword>
<dbReference type="RefSeq" id="XP_014156740.1">
    <property type="nucleotide sequence ID" value="XM_014301265.1"/>
</dbReference>
<sequence length="840" mass="94516">MYVLKSVIFLGLWQLSSGQQGLSVCYFLDNKGSKYEYYDYQAHAALNYYGKTLQDTNKWVVGSTTYNVILRHIQSGFMKGGNGAATPLVIGDEEKKLAYNERLQEEWLLRALEEHEAVEDCDFWITPSTTYRGERMRNMMFNETLRSLTADRLGIAPLRKPVITSPVMAPTSPDFSLYDPAKFPNFYGSYPATTNAISGVLDRLYDLYNFRTIAYIYDYIGKKERSWNVLSRMYTPDGLLFNQATAKSRYSAFVDDVYRNAQIAEPDDPSPGDASEGRPNETLQYLWDLSFGPKVIIFVHPITVAQQKALEEQNIYHGMIINDIYVAGEDISSANPIKGYLGEREALTSHYNEVQLLKGIRDLNYLSASALFALQNIQMITVRGNCETTKNMAECFRQGVYDPCSDIAPANMSQCTSLGPEKLDVETWFGRATFGNNQANRGYVYSKLGSDGHFHVIKTTEIIGERPTTFPDRRNEEQNGVLRIVIGVLVILAIMGCLVGIVGVRRTNKYLVIRSSATLFLQIILFGAIILYASLLWLIVQINDLTCVGFAWFMYLGWAICFTALLVKTYRVDQVFKVARKAHLHDISLLRVMYTPIVASFLLYLILWTTFDAPIALQERSGSVTYLTCDIQSIGMYFGQTMQGAMMVWAAVLAFRVRNVPSSFNEAALISASVYNWTVIQAVVLVLMFIMEHDRDVQLILMFLYVYVPVTTMLIMMLLPKAWAIYRGKGNDINSRTVNSSIISGISNSPSAGQKSVRQTEGSTDETPEDHMADVRKLRAEVGRLVHDNTKLSHALQQVLHPSMDEIEPSNGQQSTETLKRGTASEEVNSISSTYEKAGQ</sequence>
<keyword evidence="6 11" id="KW-0472">Membrane</keyword>
<evidence type="ECO:0000313" key="15">
    <source>
        <dbReference type="Proteomes" id="UP000054560"/>
    </source>
</evidence>
<evidence type="ECO:0000256" key="11">
    <source>
        <dbReference type="SAM" id="Phobius"/>
    </source>
</evidence>
<dbReference type="InterPro" id="IPR000337">
    <property type="entry name" value="GPCR_3"/>
</dbReference>
<feature type="transmembrane region" description="Helical" evidence="11">
    <location>
        <begin position="631"/>
        <end position="655"/>
    </location>
</feature>
<protein>
    <recommendedName>
        <fullName evidence="13">G-protein coupled receptors family 3 profile domain-containing protein</fullName>
    </recommendedName>
</protein>
<feature type="region of interest" description="Disordered" evidence="10">
    <location>
        <begin position="803"/>
        <end position="840"/>
    </location>
</feature>
<keyword evidence="3 11" id="KW-0812">Transmembrane</keyword>
<keyword evidence="8" id="KW-0325">Glycoprotein</keyword>
<feature type="transmembrane region" description="Helical" evidence="11">
    <location>
        <begin position="592"/>
        <end position="611"/>
    </location>
</feature>
<dbReference type="Pfam" id="PF00003">
    <property type="entry name" value="7tm_3"/>
    <property type="match status" value="1"/>
</dbReference>
<evidence type="ECO:0000259" key="13">
    <source>
        <dbReference type="PROSITE" id="PS50259"/>
    </source>
</evidence>
<dbReference type="PROSITE" id="PS50259">
    <property type="entry name" value="G_PROTEIN_RECEP_F3_4"/>
    <property type="match status" value="1"/>
</dbReference>
<evidence type="ECO:0000256" key="1">
    <source>
        <dbReference type="ARBA" id="ARBA00004651"/>
    </source>
</evidence>
<keyword evidence="15" id="KW-1185">Reference proteome</keyword>
<feature type="transmembrane region" description="Helical" evidence="11">
    <location>
        <begin position="481"/>
        <end position="504"/>
    </location>
</feature>
<evidence type="ECO:0000256" key="4">
    <source>
        <dbReference type="ARBA" id="ARBA00022989"/>
    </source>
</evidence>
<dbReference type="InterPro" id="IPR017978">
    <property type="entry name" value="GPCR_3_C"/>
</dbReference>
<gene>
    <name evidence="14" type="ORF">SARC_04885</name>
</gene>
<dbReference type="eggNOG" id="KOG4418">
    <property type="taxonomic scope" value="Eukaryota"/>
</dbReference>
<feature type="transmembrane region" description="Helical" evidence="11">
    <location>
        <begin position="552"/>
        <end position="571"/>
    </location>
</feature>
<dbReference type="PANTHER" id="PTHR32546">
    <property type="entry name" value="G-PROTEIN COUPLED RECEPTOR 158-RELATED"/>
    <property type="match status" value="1"/>
</dbReference>
<feature type="transmembrane region" description="Helical" evidence="11">
    <location>
        <begin position="516"/>
        <end position="540"/>
    </location>
</feature>
<evidence type="ECO:0000256" key="8">
    <source>
        <dbReference type="ARBA" id="ARBA00023180"/>
    </source>
</evidence>
<feature type="chain" id="PRO_5005538632" description="G-protein coupled receptors family 3 profile domain-containing protein" evidence="12">
    <location>
        <begin position="19"/>
        <end position="840"/>
    </location>
</feature>
<organism evidence="14 15">
    <name type="scientific">Sphaeroforma arctica JP610</name>
    <dbReference type="NCBI Taxonomy" id="667725"/>
    <lineage>
        <taxon>Eukaryota</taxon>
        <taxon>Ichthyosporea</taxon>
        <taxon>Ichthyophonida</taxon>
        <taxon>Sphaeroforma</taxon>
    </lineage>
</organism>
<feature type="transmembrane region" description="Helical" evidence="11">
    <location>
        <begin position="667"/>
        <end position="691"/>
    </location>
</feature>
<evidence type="ECO:0000256" key="2">
    <source>
        <dbReference type="ARBA" id="ARBA00022475"/>
    </source>
</evidence>
<evidence type="ECO:0000313" key="14">
    <source>
        <dbReference type="EMBL" id="KNC82838.1"/>
    </source>
</evidence>